<proteinExistence type="predicted"/>
<evidence type="ECO:0000256" key="1">
    <source>
        <dbReference type="SAM" id="MobiDB-lite"/>
    </source>
</evidence>
<sequence length="108" mass="11698">MCKRVCYASGRGDVMCCVGMLGVEASMWASRAEGASYRRLLSTPGVQVINTSPASVYMDSRAGKQADKQVYKHTNKYAGKEGGHLEKNDNVMGVSGSTPNLRVHAREQ</sequence>
<reference evidence="2 3" key="1">
    <citation type="submission" date="2024-03" db="EMBL/GenBank/DDBJ databases">
        <authorList>
            <person name="Gkanogiannis A."/>
            <person name="Becerra Lopez-Lavalle L."/>
        </authorList>
    </citation>
    <scope>NUCLEOTIDE SEQUENCE [LARGE SCALE GENOMIC DNA]</scope>
</reference>
<name>A0ABP0Y0B9_9ROSI</name>
<dbReference type="Proteomes" id="UP001642487">
    <property type="component" value="Chromosome 11"/>
</dbReference>
<feature type="compositionally biased region" description="Basic and acidic residues" evidence="1">
    <location>
        <begin position="79"/>
        <end position="89"/>
    </location>
</feature>
<evidence type="ECO:0000313" key="3">
    <source>
        <dbReference type="Proteomes" id="UP001642487"/>
    </source>
</evidence>
<dbReference type="EMBL" id="OZ021745">
    <property type="protein sequence ID" value="CAK9313878.1"/>
    <property type="molecule type" value="Genomic_DNA"/>
</dbReference>
<evidence type="ECO:0000313" key="2">
    <source>
        <dbReference type="EMBL" id="CAK9313878.1"/>
    </source>
</evidence>
<accession>A0ABP0Y0B9</accession>
<organism evidence="2 3">
    <name type="scientific">Citrullus colocynthis</name>
    <name type="common">colocynth</name>
    <dbReference type="NCBI Taxonomy" id="252529"/>
    <lineage>
        <taxon>Eukaryota</taxon>
        <taxon>Viridiplantae</taxon>
        <taxon>Streptophyta</taxon>
        <taxon>Embryophyta</taxon>
        <taxon>Tracheophyta</taxon>
        <taxon>Spermatophyta</taxon>
        <taxon>Magnoliopsida</taxon>
        <taxon>eudicotyledons</taxon>
        <taxon>Gunneridae</taxon>
        <taxon>Pentapetalae</taxon>
        <taxon>rosids</taxon>
        <taxon>fabids</taxon>
        <taxon>Cucurbitales</taxon>
        <taxon>Cucurbitaceae</taxon>
        <taxon>Benincaseae</taxon>
        <taxon>Citrullus</taxon>
    </lineage>
</organism>
<gene>
    <name evidence="2" type="ORF">CITCOLO1_LOCUS5616</name>
</gene>
<protein>
    <submittedName>
        <fullName evidence="2">Uncharacterized protein</fullName>
    </submittedName>
</protein>
<feature type="region of interest" description="Disordered" evidence="1">
    <location>
        <begin position="79"/>
        <end position="108"/>
    </location>
</feature>
<keyword evidence="3" id="KW-1185">Reference proteome</keyword>